<keyword evidence="1" id="KW-1133">Transmembrane helix</keyword>
<evidence type="ECO:0000256" key="1">
    <source>
        <dbReference type="SAM" id="Phobius"/>
    </source>
</evidence>
<feature type="transmembrane region" description="Helical" evidence="1">
    <location>
        <begin position="223"/>
        <end position="242"/>
    </location>
</feature>
<keyword evidence="1" id="KW-0472">Membrane</keyword>
<evidence type="ECO:0000313" key="3">
    <source>
        <dbReference type="EMBL" id="VGO12661.1"/>
    </source>
</evidence>
<keyword evidence="1" id="KW-0812">Transmembrane</keyword>
<feature type="chain" id="PRO_5025424814" description="PEP-CTERM protein-sorting domain-containing protein" evidence="2">
    <location>
        <begin position="25"/>
        <end position="248"/>
    </location>
</feature>
<name>A0A6C2TZ73_PONDE</name>
<dbReference type="InterPro" id="IPR013424">
    <property type="entry name" value="Ice-binding_C"/>
</dbReference>
<dbReference type="Proteomes" id="UP000366872">
    <property type="component" value="Unassembled WGS sequence"/>
</dbReference>
<keyword evidence="4" id="KW-1185">Reference proteome</keyword>
<sequence length="248" mass="26073">MKRTIKVMTTCSMVAFVMAMGAHAGMVSGTPSSYGVIQGDLQNGGPDAWKPSDGNADRVGAGGTSPNQVINVPVWGFALPTLAAGEQIDAVNFGFTMTGTPITSSATFDAVISLMNYDQFTDFSTADYSGDIGALGNGTLVATFNNTDLAANSVESFALTGAALTLFKSFYDASGNPLQSDVWFRISHDGPWPSPYPTNDRYNFADDGTGNVTRTLDITTSVIPEPGTLGLVAAFGGGVLFIRRRFMM</sequence>
<accession>A0A6C2TZ73</accession>
<dbReference type="NCBIfam" id="TIGR02595">
    <property type="entry name" value="PEP_CTERM"/>
    <property type="match status" value="1"/>
</dbReference>
<reference evidence="3 4" key="1">
    <citation type="submission" date="2019-04" db="EMBL/GenBank/DDBJ databases">
        <authorList>
            <person name="Van Vliet M D."/>
        </authorList>
    </citation>
    <scope>NUCLEOTIDE SEQUENCE [LARGE SCALE GENOMIC DNA]</scope>
    <source>
        <strain evidence="3 4">F1</strain>
    </source>
</reference>
<dbReference type="EMBL" id="CAAHFG010000001">
    <property type="protein sequence ID" value="VGO12661.1"/>
    <property type="molecule type" value="Genomic_DNA"/>
</dbReference>
<feature type="signal peptide" evidence="2">
    <location>
        <begin position="1"/>
        <end position="24"/>
    </location>
</feature>
<proteinExistence type="predicted"/>
<organism evidence="3 4">
    <name type="scientific">Pontiella desulfatans</name>
    <dbReference type="NCBI Taxonomy" id="2750659"/>
    <lineage>
        <taxon>Bacteria</taxon>
        <taxon>Pseudomonadati</taxon>
        <taxon>Kiritimatiellota</taxon>
        <taxon>Kiritimatiellia</taxon>
        <taxon>Kiritimatiellales</taxon>
        <taxon>Pontiellaceae</taxon>
        <taxon>Pontiella</taxon>
    </lineage>
</organism>
<dbReference type="RefSeq" id="WP_136078306.1">
    <property type="nucleotide sequence ID" value="NZ_CAAHFG010000001.1"/>
</dbReference>
<evidence type="ECO:0000256" key="2">
    <source>
        <dbReference type="SAM" id="SignalP"/>
    </source>
</evidence>
<evidence type="ECO:0008006" key="5">
    <source>
        <dbReference type="Google" id="ProtNLM"/>
    </source>
</evidence>
<evidence type="ECO:0000313" key="4">
    <source>
        <dbReference type="Proteomes" id="UP000366872"/>
    </source>
</evidence>
<dbReference type="AlphaFoldDB" id="A0A6C2TZ73"/>
<protein>
    <recommendedName>
        <fullName evidence="5">PEP-CTERM protein-sorting domain-containing protein</fullName>
    </recommendedName>
</protein>
<keyword evidence="2" id="KW-0732">Signal</keyword>
<gene>
    <name evidence="3" type="ORF">PDESU_01214</name>
</gene>